<feature type="compositionally biased region" description="Low complexity" evidence="2">
    <location>
        <begin position="125"/>
        <end position="139"/>
    </location>
</feature>
<name>N1QFH9_SPHMS</name>
<dbReference type="GeneID" id="27898521"/>
<gene>
    <name evidence="4" type="ORF">SEPMUDRAFT_117919</name>
</gene>
<evidence type="ECO:0000313" key="4">
    <source>
        <dbReference type="EMBL" id="EMF11967.1"/>
    </source>
</evidence>
<feature type="domain" description="Heterokaryon incompatibility" evidence="3">
    <location>
        <begin position="25"/>
        <end position="166"/>
    </location>
</feature>
<dbReference type="CDD" id="cd22249">
    <property type="entry name" value="UDM1_RNF168_RNF169-like"/>
    <property type="match status" value="1"/>
</dbReference>
<dbReference type="PANTHER" id="PTHR10622">
    <property type="entry name" value="HET DOMAIN-CONTAINING PROTEIN"/>
    <property type="match status" value="1"/>
</dbReference>
<feature type="region of interest" description="Disordered" evidence="2">
    <location>
        <begin position="473"/>
        <end position="540"/>
    </location>
</feature>
<evidence type="ECO:0000259" key="3">
    <source>
        <dbReference type="Pfam" id="PF06985"/>
    </source>
</evidence>
<evidence type="ECO:0000313" key="5">
    <source>
        <dbReference type="Proteomes" id="UP000016931"/>
    </source>
</evidence>
<protein>
    <submittedName>
        <fullName evidence="4">HET-domain-containing protein</fullName>
    </submittedName>
</protein>
<accession>N1QFH9</accession>
<evidence type="ECO:0000256" key="2">
    <source>
        <dbReference type="SAM" id="MobiDB-lite"/>
    </source>
</evidence>
<dbReference type="InterPro" id="IPR010730">
    <property type="entry name" value="HET"/>
</dbReference>
<dbReference type="RefSeq" id="XP_016760088.1">
    <property type="nucleotide sequence ID" value="XM_016901384.1"/>
</dbReference>
<keyword evidence="1" id="KW-0175">Coiled coil</keyword>
<keyword evidence="5" id="KW-1185">Reference proteome</keyword>
<dbReference type="HOGENOM" id="CLU_340441_0_0_1"/>
<evidence type="ECO:0000256" key="1">
    <source>
        <dbReference type="SAM" id="Coils"/>
    </source>
</evidence>
<reference evidence="4 5" key="1">
    <citation type="journal article" date="2012" name="PLoS Pathog.">
        <title>Diverse lifestyles and strategies of plant pathogenesis encoded in the genomes of eighteen Dothideomycetes fungi.</title>
        <authorList>
            <person name="Ohm R.A."/>
            <person name="Feau N."/>
            <person name="Henrissat B."/>
            <person name="Schoch C.L."/>
            <person name="Horwitz B.A."/>
            <person name="Barry K.W."/>
            <person name="Condon B.J."/>
            <person name="Copeland A.C."/>
            <person name="Dhillon B."/>
            <person name="Glaser F."/>
            <person name="Hesse C.N."/>
            <person name="Kosti I."/>
            <person name="LaButti K."/>
            <person name="Lindquist E.A."/>
            <person name="Lucas S."/>
            <person name="Salamov A.A."/>
            <person name="Bradshaw R.E."/>
            <person name="Ciuffetti L."/>
            <person name="Hamelin R.C."/>
            <person name="Kema G.H.J."/>
            <person name="Lawrence C."/>
            <person name="Scott J.A."/>
            <person name="Spatafora J.W."/>
            <person name="Turgeon B.G."/>
            <person name="de Wit P.J.G.M."/>
            <person name="Zhong S."/>
            <person name="Goodwin S.B."/>
            <person name="Grigoriev I.V."/>
        </authorList>
    </citation>
    <scope>NUCLEOTIDE SEQUENCE [LARGE SCALE GENOMIC DNA]</scope>
    <source>
        <strain evidence="4 5">SO2202</strain>
    </source>
</reference>
<feature type="region of interest" description="Disordered" evidence="2">
    <location>
        <begin position="419"/>
        <end position="442"/>
    </location>
</feature>
<dbReference type="eggNOG" id="ENOG502THH5">
    <property type="taxonomic scope" value="Eukaryota"/>
</dbReference>
<proteinExistence type="predicted"/>
<feature type="compositionally biased region" description="Polar residues" evidence="2">
    <location>
        <begin position="513"/>
        <end position="526"/>
    </location>
</feature>
<organism evidence="4 5">
    <name type="scientific">Sphaerulina musiva (strain SO2202)</name>
    <name type="common">Poplar stem canker fungus</name>
    <name type="synonym">Septoria musiva</name>
    <dbReference type="NCBI Taxonomy" id="692275"/>
    <lineage>
        <taxon>Eukaryota</taxon>
        <taxon>Fungi</taxon>
        <taxon>Dikarya</taxon>
        <taxon>Ascomycota</taxon>
        <taxon>Pezizomycotina</taxon>
        <taxon>Dothideomycetes</taxon>
        <taxon>Dothideomycetidae</taxon>
        <taxon>Mycosphaerellales</taxon>
        <taxon>Mycosphaerellaceae</taxon>
        <taxon>Sphaerulina</taxon>
    </lineage>
</organism>
<dbReference type="EMBL" id="KB456265">
    <property type="protein sequence ID" value="EMF11967.1"/>
    <property type="molecule type" value="Genomic_DNA"/>
</dbReference>
<dbReference type="AlphaFoldDB" id="N1QFH9"/>
<dbReference type="OrthoDB" id="3650516at2759"/>
<dbReference type="Pfam" id="PF06985">
    <property type="entry name" value="HET"/>
    <property type="match status" value="1"/>
</dbReference>
<feature type="compositionally biased region" description="Basic and acidic residues" evidence="2">
    <location>
        <begin position="429"/>
        <end position="442"/>
    </location>
</feature>
<dbReference type="Proteomes" id="UP000016931">
    <property type="component" value="Unassembled WGS sequence"/>
</dbReference>
<feature type="coiled-coil region" evidence="1">
    <location>
        <begin position="271"/>
        <end position="308"/>
    </location>
</feature>
<dbReference type="STRING" id="692275.N1QFH9"/>
<sequence>MRLLNVHTLRFEEFYHDDIQSIPRYIIASHRWSKHGEPQYKDVLKQRPHIRDSVGYHKVQSFCKLVRESSTGVDWLWIDTVCIDKSSSAELHESINCMFRWYANAECCLAYLDDVCPDDDIGQHSSSSNSSSDTSSFLSKPDDEKFPLATPLKRSKWFKRGWTLQELIAPAKVVFLDQNWKVIGHKGHIEIHDPHSLGSIHDTTSLVSEITRIPQNVLYDCSARKNYNDEEKFSWMANRRTTRIEDLAYCLLGIFEIFMPLVYGEGDQSRARLLKEILAKKEAEKAQMEEARRAQREAEVEWELASEERAIDVTQQVLRLVKRNLNRDEAVFQIAVRWHRKLGIPVDQAVQEIQEYLRAIDEHAAWTRYQYKALRRQGLARATAVRRMEAELCRSGYNVIDAHRSVKRRLYFKPLPKDHSILTRPHGKPSADERGHSEAKMDGSIRVPGAERLSSVHAPEAPAIKVYDVSIGSESTDGSASNGERIDLQNQGAPQEVDGMSRPRDIPADGSSERNLIITSPTTTTHRGAFHQDDARLPSPYNNDTPSRKLWQPASLEEFVRIAGPLLVRKALRDIIYITEPITVLSFSFEVKVQSSSTPKTTEFLVQNDALAAVCYAPLPTRHYLNPLDMSDQIADRDPNSTLEPSPRPTNPGITEPFHLPGATASRSATGTSGGNSRRVRRVQPERMSSNMYHRKRGPSAGRVRTSDLQPGLIPAFSSYDPFQECMIVLSTNTTRSNILPIAFMDPTITGQRTAAAYTRHSVYITFWFLTTAASRLAHRSHLLDFAAQPWGFFESLSLVRHIESVHVAAPSTRHIRNWSLNGAQELKRQLCAC</sequence>
<feature type="region of interest" description="Disordered" evidence="2">
    <location>
        <begin position="122"/>
        <end position="142"/>
    </location>
</feature>
<feature type="region of interest" description="Disordered" evidence="2">
    <location>
        <begin position="631"/>
        <end position="707"/>
    </location>
</feature>
<feature type="compositionally biased region" description="Polar residues" evidence="2">
    <location>
        <begin position="473"/>
        <end position="493"/>
    </location>
</feature>
<dbReference type="PANTHER" id="PTHR10622:SF10">
    <property type="entry name" value="HET DOMAIN-CONTAINING PROTEIN"/>
    <property type="match status" value="1"/>
</dbReference>